<keyword evidence="3" id="KW-1185">Reference proteome</keyword>
<dbReference type="OrthoDB" id="8043261at2759"/>
<accession>A0A811U7G9</accession>
<dbReference type="EMBL" id="CAJHJT010000001">
    <property type="protein sequence ID" value="CAD6994771.1"/>
    <property type="molecule type" value="Genomic_DNA"/>
</dbReference>
<feature type="region of interest" description="Disordered" evidence="1">
    <location>
        <begin position="1"/>
        <end position="77"/>
    </location>
</feature>
<name>A0A811U7G9_CERCA</name>
<gene>
    <name evidence="2" type="ORF">CCAP1982_LOCUS3502</name>
</gene>
<comment type="caution">
    <text evidence="2">The sequence shown here is derived from an EMBL/GenBank/DDBJ whole genome shotgun (WGS) entry which is preliminary data.</text>
</comment>
<evidence type="ECO:0000313" key="3">
    <source>
        <dbReference type="Proteomes" id="UP000606786"/>
    </source>
</evidence>
<evidence type="ECO:0000313" key="2">
    <source>
        <dbReference type="EMBL" id="CAD6994771.1"/>
    </source>
</evidence>
<feature type="compositionally biased region" description="Low complexity" evidence="1">
    <location>
        <begin position="1"/>
        <end position="25"/>
    </location>
</feature>
<reference evidence="2" key="1">
    <citation type="submission" date="2020-11" db="EMBL/GenBank/DDBJ databases">
        <authorList>
            <person name="Whitehead M."/>
        </authorList>
    </citation>
    <scope>NUCLEOTIDE SEQUENCE</scope>
    <source>
        <strain evidence="2">EGII</strain>
    </source>
</reference>
<dbReference type="KEGG" id="ccat:101458025"/>
<proteinExistence type="predicted"/>
<dbReference type="AlphaFoldDB" id="A0A811U7G9"/>
<dbReference type="Proteomes" id="UP000606786">
    <property type="component" value="Unassembled WGS sequence"/>
</dbReference>
<protein>
    <submittedName>
        <fullName evidence="2">(Mediterranean fruit fly) hypothetical protein</fullName>
    </submittedName>
</protein>
<evidence type="ECO:0000256" key="1">
    <source>
        <dbReference type="SAM" id="MobiDB-lite"/>
    </source>
</evidence>
<sequence length="336" mass="37947">MSRLNSPSSNNSGTSSETSETQSVEENSKFFTNLTPENFEAQKRGSQSWKRMKEIGGNQSGDAENKRPPWRAVSVSTLPKPDKNAILRAKLLDASRRLRAGKSSIGLQANLELTKLLKDVNLGTQTDLVLYKDIGILTDGFYTKKINNGDEFILTYSVSQMTDTAKVSDATTQTLIPRFTGDIFLKKYFADNSGMKEQVTNPNRNLIQPTLLSWNFDYGEVNNDDNTSKFVPYIIQANRTSQNFSPLPRSSLSNIRFTGYDWNLFLLSIDVLLEETNKLLDIIEEQIAARQTYNTTLLHTNGLDSIEERELIIPSEKWLPVIEEEEKILAEMITNL</sequence>
<organism evidence="2 3">
    <name type="scientific">Ceratitis capitata</name>
    <name type="common">Mediterranean fruit fly</name>
    <name type="synonym">Tephritis capitata</name>
    <dbReference type="NCBI Taxonomy" id="7213"/>
    <lineage>
        <taxon>Eukaryota</taxon>
        <taxon>Metazoa</taxon>
        <taxon>Ecdysozoa</taxon>
        <taxon>Arthropoda</taxon>
        <taxon>Hexapoda</taxon>
        <taxon>Insecta</taxon>
        <taxon>Pterygota</taxon>
        <taxon>Neoptera</taxon>
        <taxon>Endopterygota</taxon>
        <taxon>Diptera</taxon>
        <taxon>Brachycera</taxon>
        <taxon>Muscomorpha</taxon>
        <taxon>Tephritoidea</taxon>
        <taxon>Tephritidae</taxon>
        <taxon>Ceratitis</taxon>
        <taxon>Ceratitis</taxon>
    </lineage>
</organism>